<reference evidence="6" key="1">
    <citation type="submission" date="2022-07" db="EMBL/GenBank/DDBJ databases">
        <title>Phylogenomic reconstructions and comparative analyses of Kickxellomycotina fungi.</title>
        <authorList>
            <person name="Reynolds N.K."/>
            <person name="Stajich J.E."/>
            <person name="Barry K."/>
            <person name="Grigoriev I.V."/>
            <person name="Crous P."/>
            <person name="Smith M.E."/>
        </authorList>
    </citation>
    <scope>NUCLEOTIDE SEQUENCE</scope>
    <source>
        <strain evidence="6">BCRC 34381</strain>
    </source>
</reference>
<dbReference type="Proteomes" id="UP001143981">
    <property type="component" value="Unassembled WGS sequence"/>
</dbReference>
<feature type="domain" description="Svf1-like N-terminal" evidence="4">
    <location>
        <begin position="38"/>
        <end position="189"/>
    </location>
</feature>
<evidence type="ECO:0000256" key="3">
    <source>
        <dbReference type="ARBA" id="ARBA00022490"/>
    </source>
</evidence>
<comment type="caution">
    <text evidence="6">The sequence shown here is derived from an EMBL/GenBank/DDBJ whole genome shotgun (WGS) entry which is preliminary data.</text>
</comment>
<sequence>MGNKKTITAASLVHDGHPVATQAVPADFAWLRDSMGSETQTMYFHLDNGCVGFVQIAWAHLTLITTVETNALFYVPGHPCVFETHSGHSLRVSKGSREFECKGLAMAWNDDHTKLTVKYTAGKDRDPKGVAASFVFTRTSDGYKIGDAKNYIDSGTAAHYFYPAGTVTATCEINGAKFESAGVGMFIHAHSAHIMPYNVGVEWNMAFFVGHRESVPADQRTAANTSTFHTLQYRTPDSYGAVNCSNAGLTDGSSLRAVMWDTTVEHRDKAKDANGSGYDIPANVIITARGATTDGKAATVTFDATPAQRLHDIDVLEAMPYVVRRIVQALITKPFIFERFEESAKLRVEIEGEEPYTLVGVAFHELTLMG</sequence>
<gene>
    <name evidence="6" type="primary">SVF1</name>
    <name evidence="6" type="ORF">LPJ61_002347</name>
</gene>
<dbReference type="InterPro" id="IPR013931">
    <property type="entry name" value="Svf1-like_N"/>
</dbReference>
<organism evidence="6 7">
    <name type="scientific">Coemansia biformis</name>
    <dbReference type="NCBI Taxonomy" id="1286918"/>
    <lineage>
        <taxon>Eukaryota</taxon>
        <taxon>Fungi</taxon>
        <taxon>Fungi incertae sedis</taxon>
        <taxon>Zoopagomycota</taxon>
        <taxon>Kickxellomycotina</taxon>
        <taxon>Kickxellomycetes</taxon>
        <taxon>Kickxellales</taxon>
        <taxon>Kickxellaceae</taxon>
        <taxon>Coemansia</taxon>
    </lineage>
</organism>
<dbReference type="EMBL" id="JANBOI010000288">
    <property type="protein sequence ID" value="KAJ1731812.1"/>
    <property type="molecule type" value="Genomic_DNA"/>
</dbReference>
<evidence type="ECO:0000313" key="7">
    <source>
        <dbReference type="Proteomes" id="UP001143981"/>
    </source>
</evidence>
<evidence type="ECO:0000256" key="2">
    <source>
        <dbReference type="ARBA" id="ARBA00009069"/>
    </source>
</evidence>
<dbReference type="InterPro" id="IPR051385">
    <property type="entry name" value="Ceramide-binding_SVF1"/>
</dbReference>
<dbReference type="PANTHER" id="PTHR47107:SF1">
    <property type="entry name" value="CERAMIDE-BINDING PROTEIN SVF1-RELATED"/>
    <property type="match status" value="1"/>
</dbReference>
<accession>A0A9W8CZR4</accession>
<proteinExistence type="inferred from homology"/>
<name>A0A9W8CZR4_9FUNG</name>
<dbReference type="PANTHER" id="PTHR47107">
    <property type="entry name" value="SVF1-LIKE PROTEIN YDR222W-RELATED"/>
    <property type="match status" value="1"/>
</dbReference>
<comment type="similarity">
    <text evidence="2">Belongs to the SVF1 family.</text>
</comment>
<comment type="subcellular location">
    <subcellularLocation>
        <location evidence="1">Cytoplasm</location>
    </subcellularLocation>
</comment>
<dbReference type="Pfam" id="PF08622">
    <property type="entry name" value="Svf1"/>
    <property type="match status" value="1"/>
</dbReference>
<keyword evidence="3" id="KW-0963">Cytoplasm</keyword>
<evidence type="ECO:0000259" key="4">
    <source>
        <dbReference type="Pfam" id="PF08622"/>
    </source>
</evidence>
<dbReference type="GO" id="GO:0006979">
    <property type="term" value="P:response to oxidative stress"/>
    <property type="evidence" value="ECO:0007669"/>
    <property type="project" value="InterPro"/>
</dbReference>
<evidence type="ECO:0000259" key="5">
    <source>
        <dbReference type="Pfam" id="PF17187"/>
    </source>
</evidence>
<dbReference type="OrthoDB" id="2590239at2759"/>
<dbReference type="GO" id="GO:0005737">
    <property type="term" value="C:cytoplasm"/>
    <property type="evidence" value="ECO:0007669"/>
    <property type="project" value="UniProtKB-SubCell"/>
</dbReference>
<evidence type="ECO:0000313" key="6">
    <source>
        <dbReference type="EMBL" id="KAJ1731812.1"/>
    </source>
</evidence>
<evidence type="ECO:0000256" key="1">
    <source>
        <dbReference type="ARBA" id="ARBA00004496"/>
    </source>
</evidence>
<dbReference type="Pfam" id="PF17187">
    <property type="entry name" value="Svf1_C"/>
    <property type="match status" value="1"/>
</dbReference>
<dbReference type="InterPro" id="IPR033394">
    <property type="entry name" value="Svf1-like_C"/>
</dbReference>
<protein>
    <submittedName>
        <fullName evidence="6">Cell survival pathways protein</fullName>
    </submittedName>
</protein>
<dbReference type="AlphaFoldDB" id="A0A9W8CZR4"/>
<feature type="domain" description="Svf1-like C-terminal" evidence="5">
    <location>
        <begin position="196"/>
        <end position="368"/>
    </location>
</feature>
<keyword evidence="7" id="KW-1185">Reference proteome</keyword>